<keyword evidence="3" id="KW-1185">Reference proteome</keyword>
<dbReference type="RefSeq" id="WP_216468847.1">
    <property type="nucleotide sequence ID" value="NZ_JAHLQI010000001.1"/>
</dbReference>
<keyword evidence="1" id="KW-1133">Transmembrane helix</keyword>
<sequence length="210" mass="24104">MWHSISEVFGLCAVFCIVRIIHYIRKLEKGKRKRQVCVMGVGLIVCIVAVSGSLYLTTIRGEYNTPEEALNATYWKEKPEVIYKIQGETICTFIEQNEYDAVGDFSTVQLGGKWCELESKLNSHVESCNDVAYKVISPKKSSETVILVNWSGLKMDTRLQIRDSYDSTFNEKRVDFHDGTSYYLYDTILPCVDIDYYIEIDGEKVKPFSE</sequence>
<evidence type="ECO:0000313" key="3">
    <source>
        <dbReference type="Proteomes" id="UP000783588"/>
    </source>
</evidence>
<keyword evidence="1" id="KW-0472">Membrane</keyword>
<evidence type="ECO:0000256" key="1">
    <source>
        <dbReference type="SAM" id="Phobius"/>
    </source>
</evidence>
<comment type="caution">
    <text evidence="2">The sequence shown here is derived from an EMBL/GenBank/DDBJ whole genome shotgun (WGS) entry which is preliminary data.</text>
</comment>
<dbReference type="EMBL" id="JAHLQI010000001">
    <property type="protein sequence ID" value="MBU5489238.1"/>
    <property type="molecule type" value="Genomic_DNA"/>
</dbReference>
<feature type="transmembrane region" description="Helical" evidence="1">
    <location>
        <begin position="36"/>
        <end position="56"/>
    </location>
</feature>
<organism evidence="2 3">
    <name type="scientific">Butyricicoccus intestinisimiae</name>
    <dbReference type="NCBI Taxonomy" id="2841509"/>
    <lineage>
        <taxon>Bacteria</taxon>
        <taxon>Bacillati</taxon>
        <taxon>Bacillota</taxon>
        <taxon>Clostridia</taxon>
        <taxon>Eubacteriales</taxon>
        <taxon>Butyricicoccaceae</taxon>
        <taxon>Butyricicoccus</taxon>
    </lineage>
</organism>
<dbReference type="Proteomes" id="UP000783588">
    <property type="component" value="Unassembled WGS sequence"/>
</dbReference>
<evidence type="ECO:0000313" key="2">
    <source>
        <dbReference type="EMBL" id="MBU5489238.1"/>
    </source>
</evidence>
<protein>
    <submittedName>
        <fullName evidence="2">Uncharacterized protein</fullName>
    </submittedName>
</protein>
<gene>
    <name evidence="2" type="ORF">KQI75_01115</name>
</gene>
<reference evidence="2 3" key="1">
    <citation type="submission" date="2021-06" db="EMBL/GenBank/DDBJ databases">
        <authorList>
            <person name="Sun Q."/>
            <person name="Li D."/>
        </authorList>
    </citation>
    <scope>NUCLEOTIDE SEQUENCE [LARGE SCALE GENOMIC DNA]</scope>
    <source>
        <strain evidence="2 3">MSJd-7</strain>
    </source>
</reference>
<name>A0ABS6EP12_9FIRM</name>
<feature type="transmembrane region" description="Helical" evidence="1">
    <location>
        <begin position="6"/>
        <end position="24"/>
    </location>
</feature>
<proteinExistence type="predicted"/>
<accession>A0ABS6EP12</accession>
<keyword evidence="1" id="KW-0812">Transmembrane</keyword>